<sequence length="348" mass="38219">MPLTIPPELKKITPYVRRAEELDRDQGNPESRLVAFYCRQYAVHSGIVLATSPVGKACLGELLGSLEGEKQAMDNFTRDESKFLCEKFCDKIFDKADQQDRSGEANRNTARTFYAAASFFEILQQFYKDDDGSEEVAEQKKKAVYCKWKATEILKAIKEGRTPTPGGYGEEANKGDEEEKTPGTMETKDESPVAVETVEEDCDGDKEGDEKTTPNMPVDEDSGDDSGDDEGTEVQLGPPPAYPVGIEPVEPPFLPPAPPVKPPMTFNLPPPAPSTIPPPVVPTSTHQMKPKKTSFFGLGSKKKSHKKVGKTEIADATELTRFALAALEDKDAELAAERLQQALQHLGR</sequence>
<feature type="compositionally biased region" description="Basic and acidic residues" evidence="3">
    <location>
        <begin position="171"/>
        <end position="191"/>
    </location>
</feature>
<dbReference type="Pfam" id="PF04652">
    <property type="entry name" value="Vta1"/>
    <property type="match status" value="1"/>
</dbReference>
<dbReference type="GO" id="GO:0005771">
    <property type="term" value="C:multivesicular body"/>
    <property type="evidence" value="ECO:0007669"/>
    <property type="project" value="TreeGrafter"/>
</dbReference>
<feature type="region of interest" description="Disordered" evidence="3">
    <location>
        <begin position="160"/>
        <end position="310"/>
    </location>
</feature>
<dbReference type="PANTHER" id="PTHR46009">
    <property type="entry name" value="VACUOLAR PROTEIN SORTING-ASSOCIATED PROTEIN VTA1 HOMOLOG"/>
    <property type="match status" value="1"/>
</dbReference>
<evidence type="ECO:0000256" key="3">
    <source>
        <dbReference type="SAM" id="MobiDB-lite"/>
    </source>
</evidence>
<dbReference type="InterPro" id="IPR044538">
    <property type="entry name" value="Vta1-like"/>
</dbReference>
<feature type="compositionally biased region" description="Acidic residues" evidence="3">
    <location>
        <begin position="218"/>
        <end position="232"/>
    </location>
</feature>
<evidence type="ECO:0000256" key="2">
    <source>
        <dbReference type="ARBA" id="ARBA00023136"/>
    </source>
</evidence>
<evidence type="ECO:0000256" key="1">
    <source>
        <dbReference type="ARBA" id="ARBA00004308"/>
    </source>
</evidence>
<feature type="domain" description="Vta1/callose synthase N-terminal" evidence="4">
    <location>
        <begin position="11"/>
        <end position="159"/>
    </location>
</feature>
<accession>A0A7S4AWR7</accession>
<protein>
    <recommendedName>
        <fullName evidence="4">Vta1/callose synthase N-terminal domain-containing protein</fullName>
    </recommendedName>
</protein>
<evidence type="ECO:0000259" key="4">
    <source>
        <dbReference type="Pfam" id="PF04652"/>
    </source>
</evidence>
<feature type="compositionally biased region" description="Pro residues" evidence="3">
    <location>
        <begin position="249"/>
        <end position="281"/>
    </location>
</feature>
<dbReference type="PANTHER" id="PTHR46009:SF1">
    <property type="entry name" value="VACUOLAR PROTEIN SORTING-ASSOCIATED PROTEIN VTA1 HOMOLOG"/>
    <property type="match status" value="1"/>
</dbReference>
<gene>
    <name evidence="5" type="ORF">PAUS00366_LOCUS22350</name>
</gene>
<dbReference type="InterPro" id="IPR039431">
    <property type="entry name" value="Vta1/CALS_N"/>
</dbReference>
<keyword evidence="2" id="KW-0472">Membrane</keyword>
<dbReference type="EMBL" id="HBIX01034227">
    <property type="protein sequence ID" value="CAE0729565.1"/>
    <property type="molecule type" value="Transcribed_RNA"/>
</dbReference>
<dbReference type="InterPro" id="IPR023175">
    <property type="entry name" value="Vta1/CALS_N_sf"/>
</dbReference>
<dbReference type="GO" id="GO:0032511">
    <property type="term" value="P:late endosome to vacuole transport via multivesicular body sorting pathway"/>
    <property type="evidence" value="ECO:0007669"/>
    <property type="project" value="InterPro"/>
</dbReference>
<reference evidence="5" key="1">
    <citation type="submission" date="2021-01" db="EMBL/GenBank/DDBJ databases">
        <authorList>
            <person name="Corre E."/>
            <person name="Pelletier E."/>
            <person name="Niang G."/>
            <person name="Scheremetjew M."/>
            <person name="Finn R."/>
            <person name="Kale V."/>
            <person name="Holt S."/>
            <person name="Cochrane G."/>
            <person name="Meng A."/>
            <person name="Brown T."/>
            <person name="Cohen L."/>
        </authorList>
    </citation>
    <scope>NUCLEOTIDE SEQUENCE</scope>
    <source>
        <strain evidence="5">10249 10 AB</strain>
    </source>
</reference>
<dbReference type="AlphaFoldDB" id="A0A7S4AWR7"/>
<comment type="subcellular location">
    <subcellularLocation>
        <location evidence="1">Endomembrane system</location>
    </subcellularLocation>
</comment>
<feature type="compositionally biased region" description="Acidic residues" evidence="3">
    <location>
        <begin position="197"/>
        <end position="207"/>
    </location>
</feature>
<name>A0A7S4AWR7_9STRA</name>
<dbReference type="Gene3D" id="1.25.40.270">
    <property type="entry name" value="Vacuolar protein sorting-associated protein vta1"/>
    <property type="match status" value="1"/>
</dbReference>
<evidence type="ECO:0000313" key="5">
    <source>
        <dbReference type="EMBL" id="CAE0729565.1"/>
    </source>
</evidence>
<proteinExistence type="predicted"/>
<organism evidence="5">
    <name type="scientific">Pseudo-nitzschia australis</name>
    <dbReference type="NCBI Taxonomy" id="44445"/>
    <lineage>
        <taxon>Eukaryota</taxon>
        <taxon>Sar</taxon>
        <taxon>Stramenopiles</taxon>
        <taxon>Ochrophyta</taxon>
        <taxon>Bacillariophyta</taxon>
        <taxon>Bacillariophyceae</taxon>
        <taxon>Bacillariophycidae</taxon>
        <taxon>Bacillariales</taxon>
        <taxon>Bacillariaceae</taxon>
        <taxon>Pseudo-nitzschia</taxon>
    </lineage>
</organism>